<dbReference type="GO" id="GO:0046872">
    <property type="term" value="F:metal ion binding"/>
    <property type="evidence" value="ECO:0007669"/>
    <property type="project" value="InterPro"/>
</dbReference>
<evidence type="ECO:0000259" key="5">
    <source>
        <dbReference type="Pfam" id="PF16656"/>
    </source>
</evidence>
<feature type="chain" id="PRO_5015751590" evidence="3">
    <location>
        <begin position="30"/>
        <end position="460"/>
    </location>
</feature>
<evidence type="ECO:0000256" key="2">
    <source>
        <dbReference type="SAM" id="MobiDB-lite"/>
    </source>
</evidence>
<feature type="domain" description="Calcineurin-like phosphoesterase" evidence="4">
    <location>
        <begin position="138"/>
        <end position="324"/>
    </location>
</feature>
<evidence type="ECO:0000313" key="7">
    <source>
        <dbReference type="Proteomes" id="UP000238220"/>
    </source>
</evidence>
<keyword evidence="1 3" id="KW-0732">Signal</keyword>
<dbReference type="GO" id="GO:0003993">
    <property type="term" value="F:acid phosphatase activity"/>
    <property type="evidence" value="ECO:0007669"/>
    <property type="project" value="InterPro"/>
</dbReference>
<feature type="signal peptide" evidence="3">
    <location>
        <begin position="1"/>
        <end position="29"/>
    </location>
</feature>
<dbReference type="InterPro" id="IPR029052">
    <property type="entry name" value="Metallo-depent_PP-like"/>
</dbReference>
<dbReference type="SUPFAM" id="SSF56300">
    <property type="entry name" value="Metallo-dependent phosphatases"/>
    <property type="match status" value="1"/>
</dbReference>
<dbReference type="PANTHER" id="PTHR45867:SF3">
    <property type="entry name" value="ACID PHOSPHATASE TYPE 7"/>
    <property type="match status" value="1"/>
</dbReference>
<dbReference type="SUPFAM" id="SSF49363">
    <property type="entry name" value="Purple acid phosphatase, N-terminal domain"/>
    <property type="match status" value="1"/>
</dbReference>
<comment type="caution">
    <text evidence="6">The sequence shown here is derived from an EMBL/GenBank/DDBJ whole genome shotgun (WGS) entry which is preliminary data.</text>
</comment>
<dbReference type="Gene3D" id="3.60.21.10">
    <property type="match status" value="1"/>
</dbReference>
<accession>A0A2S5TL17</accession>
<dbReference type="PANTHER" id="PTHR45867">
    <property type="entry name" value="PURPLE ACID PHOSPHATASE"/>
    <property type="match status" value="1"/>
</dbReference>
<dbReference type="EMBL" id="PSNW01000001">
    <property type="protein sequence ID" value="PPE75671.1"/>
    <property type="molecule type" value="Genomic_DNA"/>
</dbReference>
<proteinExistence type="predicted"/>
<dbReference type="Pfam" id="PF16656">
    <property type="entry name" value="Pur_ac_phosph_N"/>
    <property type="match status" value="1"/>
</dbReference>
<dbReference type="InterPro" id="IPR015914">
    <property type="entry name" value="PAPs_N"/>
</dbReference>
<dbReference type="InterPro" id="IPR008963">
    <property type="entry name" value="Purple_acid_Pase-like_N"/>
</dbReference>
<gene>
    <name evidence="6" type="ORF">C3942_01900</name>
</gene>
<dbReference type="InterPro" id="IPR004843">
    <property type="entry name" value="Calcineurin-like_PHP"/>
</dbReference>
<evidence type="ECO:0000256" key="1">
    <source>
        <dbReference type="ARBA" id="ARBA00022729"/>
    </source>
</evidence>
<evidence type="ECO:0000256" key="3">
    <source>
        <dbReference type="SAM" id="SignalP"/>
    </source>
</evidence>
<dbReference type="Pfam" id="PF00149">
    <property type="entry name" value="Metallophos"/>
    <property type="match status" value="1"/>
</dbReference>
<feature type="region of interest" description="Disordered" evidence="2">
    <location>
        <begin position="27"/>
        <end position="48"/>
    </location>
</feature>
<dbReference type="AlphaFoldDB" id="A0A2S5TL17"/>
<sequence>MKRRDLLKAGAPLLLAPWLPGCGSSSSYANGGQTPPGGSRNIARGLHASWTGDPHGSRAITWFTDGLNAPEGVVEFGQGHFSQTVRAVASQAYDIDVLTHRAELGGYDPGKPLQYRVRHGGDSLSATYTLKPMPRGAFRFAHFGDHGLSGFSRLVREGILSRGVDFVLIAGDLSYANGDQPVWDDWFNQLEHLSASVPVLCAAGNHEEKDGNGSAYKTRLSQPGNGRYYSYVLNNVQFVISTGGAFVADGTLLAELLWLETTLAQASLRRARGEIDFIAFVQHFTLWTDEEGRSPNNPTLVLLEENILLRYGVDLLLVGHDHEYQRSHAMAFGQPREGGYVQVCGGGGGVGIRSFSGQSAWSAAQHLRYSFIEYAVEGRSIKAQAWAVDTPELQPSRELTLIDEFELTARSPQARNDSVKPIRDAGSLLAQSGANWRYVEAHTRLRNAQHLKQAVWHEHA</sequence>
<evidence type="ECO:0000313" key="6">
    <source>
        <dbReference type="EMBL" id="PPE75671.1"/>
    </source>
</evidence>
<dbReference type="OrthoDB" id="9804511at2"/>
<protein>
    <submittedName>
        <fullName evidence="6">Serine/threonine protein phosphatase</fullName>
    </submittedName>
</protein>
<evidence type="ECO:0000259" key="4">
    <source>
        <dbReference type="Pfam" id="PF00149"/>
    </source>
</evidence>
<dbReference type="Proteomes" id="UP000238220">
    <property type="component" value="Unassembled WGS sequence"/>
</dbReference>
<name>A0A2S5TL17_9GAMM</name>
<keyword evidence="7" id="KW-1185">Reference proteome</keyword>
<feature type="domain" description="Purple acid phosphatase N-terminal" evidence="5">
    <location>
        <begin position="45"/>
        <end position="130"/>
    </location>
</feature>
<dbReference type="RefSeq" id="WP_104228636.1">
    <property type="nucleotide sequence ID" value="NZ_PSNW01000001.1"/>
</dbReference>
<organism evidence="6 7">
    <name type="scientific">Solimonas fluminis</name>
    <dbReference type="NCBI Taxonomy" id="2086571"/>
    <lineage>
        <taxon>Bacteria</taxon>
        <taxon>Pseudomonadati</taxon>
        <taxon>Pseudomonadota</taxon>
        <taxon>Gammaproteobacteria</taxon>
        <taxon>Nevskiales</taxon>
        <taxon>Nevskiaceae</taxon>
        <taxon>Solimonas</taxon>
    </lineage>
</organism>
<reference evidence="6 7" key="1">
    <citation type="submission" date="2018-02" db="EMBL/GenBank/DDBJ databases">
        <title>Genome sequencing of Solimonas sp. HR-BB.</title>
        <authorList>
            <person name="Lee Y."/>
            <person name="Jeon C.O."/>
        </authorList>
    </citation>
    <scope>NUCLEOTIDE SEQUENCE [LARGE SCALE GENOMIC DNA]</scope>
    <source>
        <strain evidence="6 7">HR-BB</strain>
    </source>
</reference>